<organism evidence="2 3">
    <name type="scientific">Drosophila simulans</name>
    <name type="common">Fruit fly</name>
    <dbReference type="NCBI Taxonomy" id="7240"/>
    <lineage>
        <taxon>Eukaryota</taxon>
        <taxon>Metazoa</taxon>
        <taxon>Ecdysozoa</taxon>
        <taxon>Arthropoda</taxon>
        <taxon>Hexapoda</taxon>
        <taxon>Insecta</taxon>
        <taxon>Pterygota</taxon>
        <taxon>Neoptera</taxon>
        <taxon>Endopterygota</taxon>
        <taxon>Diptera</taxon>
        <taxon>Brachycera</taxon>
        <taxon>Muscomorpha</taxon>
        <taxon>Ephydroidea</taxon>
        <taxon>Drosophilidae</taxon>
        <taxon>Drosophila</taxon>
        <taxon>Sophophora</taxon>
    </lineage>
</organism>
<feature type="compositionally biased region" description="Basic and acidic residues" evidence="1">
    <location>
        <begin position="37"/>
        <end position="48"/>
    </location>
</feature>
<reference evidence="2 3" key="1">
    <citation type="journal article" date="2007" name="Nature">
        <title>Evolution of genes and genomes on the Drosophila phylogeny.</title>
        <authorList>
            <consortium name="Drosophila 12 Genomes Consortium"/>
            <person name="Clark A.G."/>
            <person name="Eisen M.B."/>
            <person name="Smith D.R."/>
            <person name="Bergman C.M."/>
            <person name="Oliver B."/>
            <person name="Markow T.A."/>
            <person name="Kaufman T.C."/>
            <person name="Kellis M."/>
            <person name="Gelbart W."/>
            <person name="Iyer V.N."/>
            <person name="Pollard D.A."/>
            <person name="Sackton T.B."/>
            <person name="Larracuente A.M."/>
            <person name="Singh N.D."/>
            <person name="Abad J.P."/>
            <person name="Abt D.N."/>
            <person name="Adryan B."/>
            <person name="Aguade M."/>
            <person name="Akashi H."/>
            <person name="Anderson W.W."/>
            <person name="Aquadro C.F."/>
            <person name="Ardell D.H."/>
            <person name="Arguello R."/>
            <person name="Artieri C.G."/>
            <person name="Barbash D.A."/>
            <person name="Barker D."/>
            <person name="Barsanti P."/>
            <person name="Batterham P."/>
            <person name="Batzoglou S."/>
            <person name="Begun D."/>
            <person name="Bhutkar A."/>
            <person name="Blanco E."/>
            <person name="Bosak S.A."/>
            <person name="Bradley R.K."/>
            <person name="Brand A.D."/>
            <person name="Brent M.R."/>
            <person name="Brooks A.N."/>
            <person name="Brown R.H."/>
            <person name="Butlin R.K."/>
            <person name="Caggese C."/>
            <person name="Calvi B.R."/>
            <person name="Bernardo de Carvalho A."/>
            <person name="Caspi A."/>
            <person name="Castrezana S."/>
            <person name="Celniker S.E."/>
            <person name="Chang J.L."/>
            <person name="Chapple C."/>
            <person name="Chatterji S."/>
            <person name="Chinwalla A."/>
            <person name="Civetta A."/>
            <person name="Clifton S.W."/>
            <person name="Comeron J.M."/>
            <person name="Costello J.C."/>
            <person name="Coyne J.A."/>
            <person name="Daub J."/>
            <person name="David R.G."/>
            <person name="Delcher A.L."/>
            <person name="Delehaunty K."/>
            <person name="Do C.B."/>
            <person name="Ebling H."/>
            <person name="Edwards K."/>
            <person name="Eickbush T."/>
            <person name="Evans J.D."/>
            <person name="Filipski A."/>
            <person name="Findeiss S."/>
            <person name="Freyhult E."/>
            <person name="Fulton L."/>
            <person name="Fulton R."/>
            <person name="Garcia A.C."/>
            <person name="Gardiner A."/>
            <person name="Garfield D.A."/>
            <person name="Garvin B.E."/>
            <person name="Gibson G."/>
            <person name="Gilbert D."/>
            <person name="Gnerre S."/>
            <person name="Godfrey J."/>
            <person name="Good R."/>
            <person name="Gotea V."/>
            <person name="Gravely B."/>
            <person name="Greenberg A.J."/>
            <person name="Griffiths-Jones S."/>
            <person name="Gross S."/>
            <person name="Guigo R."/>
            <person name="Gustafson E.A."/>
            <person name="Haerty W."/>
            <person name="Hahn M.W."/>
            <person name="Halligan D.L."/>
            <person name="Halpern A.L."/>
            <person name="Halter G.M."/>
            <person name="Han M.V."/>
            <person name="Heger A."/>
            <person name="Hillier L."/>
            <person name="Hinrichs A.S."/>
            <person name="Holmes I."/>
            <person name="Hoskins R.A."/>
            <person name="Hubisz M.J."/>
            <person name="Hultmark D."/>
            <person name="Huntley M.A."/>
            <person name="Jaffe D.B."/>
            <person name="Jagadeeshan S."/>
            <person name="Jeck W.R."/>
            <person name="Johnson J."/>
            <person name="Jones C.D."/>
            <person name="Jordan W.C."/>
            <person name="Karpen G.H."/>
            <person name="Kataoka E."/>
            <person name="Keightley P.D."/>
            <person name="Kheradpour P."/>
            <person name="Kirkness E.F."/>
            <person name="Koerich L.B."/>
            <person name="Kristiansen K."/>
            <person name="Kudrna D."/>
            <person name="Kulathinal R.J."/>
            <person name="Kumar S."/>
            <person name="Kwok R."/>
            <person name="Lander E."/>
            <person name="Langley C.H."/>
            <person name="Lapoint R."/>
            <person name="Lazzaro B.P."/>
            <person name="Lee S.J."/>
            <person name="Levesque L."/>
            <person name="Li R."/>
            <person name="Lin C.F."/>
            <person name="Lin M.F."/>
            <person name="Lindblad-Toh K."/>
            <person name="Llopart A."/>
            <person name="Long M."/>
            <person name="Low L."/>
            <person name="Lozovsky E."/>
            <person name="Lu J."/>
            <person name="Luo M."/>
            <person name="Machado C.A."/>
            <person name="Makalowski W."/>
            <person name="Marzo M."/>
            <person name="Matsuda M."/>
            <person name="Matzkin L."/>
            <person name="McAllister B."/>
            <person name="McBride C.S."/>
            <person name="McKernan B."/>
            <person name="McKernan K."/>
            <person name="Mendez-Lago M."/>
            <person name="Minx P."/>
            <person name="Mollenhauer M.U."/>
            <person name="Montooth K."/>
            <person name="Mount S.M."/>
            <person name="Mu X."/>
            <person name="Myers E."/>
            <person name="Negre B."/>
            <person name="Newfeld S."/>
            <person name="Nielsen R."/>
            <person name="Noor M.A."/>
            <person name="O'Grady P."/>
            <person name="Pachter L."/>
            <person name="Papaceit M."/>
            <person name="Parisi M.J."/>
            <person name="Parisi M."/>
            <person name="Parts L."/>
            <person name="Pedersen J.S."/>
            <person name="Pesole G."/>
            <person name="Phillippy A.M."/>
            <person name="Ponting C.P."/>
            <person name="Pop M."/>
            <person name="Porcelli D."/>
            <person name="Powell J.R."/>
            <person name="Prohaska S."/>
            <person name="Pruitt K."/>
            <person name="Puig M."/>
            <person name="Quesneville H."/>
            <person name="Ram K.R."/>
            <person name="Rand D."/>
            <person name="Rasmussen M.D."/>
            <person name="Reed L.K."/>
            <person name="Reenan R."/>
            <person name="Reily A."/>
            <person name="Remington K.A."/>
            <person name="Rieger T.T."/>
            <person name="Ritchie M.G."/>
            <person name="Robin C."/>
            <person name="Rogers Y.H."/>
            <person name="Rohde C."/>
            <person name="Rozas J."/>
            <person name="Rubenfield M.J."/>
            <person name="Ruiz A."/>
            <person name="Russo S."/>
            <person name="Salzberg S.L."/>
            <person name="Sanchez-Gracia A."/>
            <person name="Saranga D.J."/>
            <person name="Sato H."/>
            <person name="Schaeffer S.W."/>
            <person name="Schatz M.C."/>
            <person name="Schlenke T."/>
            <person name="Schwartz R."/>
            <person name="Segarra C."/>
            <person name="Singh R.S."/>
            <person name="Sirot L."/>
            <person name="Sirota M."/>
            <person name="Sisneros N.B."/>
            <person name="Smith C.D."/>
            <person name="Smith T.F."/>
            <person name="Spieth J."/>
            <person name="Stage D.E."/>
            <person name="Stark A."/>
            <person name="Stephan W."/>
            <person name="Strausberg R.L."/>
            <person name="Strempel S."/>
            <person name="Sturgill D."/>
            <person name="Sutton G."/>
            <person name="Sutton G.G."/>
            <person name="Tao W."/>
            <person name="Teichmann S."/>
            <person name="Tobari Y.N."/>
            <person name="Tomimura Y."/>
            <person name="Tsolas J.M."/>
            <person name="Valente V.L."/>
            <person name="Venter E."/>
            <person name="Venter J.C."/>
            <person name="Vicario S."/>
            <person name="Vieira F.G."/>
            <person name="Vilella A.J."/>
            <person name="Villasante A."/>
            <person name="Walenz B."/>
            <person name="Wang J."/>
            <person name="Wasserman M."/>
            <person name="Watts T."/>
            <person name="Wilson D."/>
            <person name="Wilson R.K."/>
            <person name="Wing R.A."/>
            <person name="Wolfner M.F."/>
            <person name="Wong A."/>
            <person name="Wong G.K."/>
            <person name="Wu C.I."/>
            <person name="Wu G."/>
            <person name="Yamamoto D."/>
            <person name="Yang H.P."/>
            <person name="Yang S.P."/>
            <person name="Yorke J.A."/>
            <person name="Yoshida K."/>
            <person name="Zdobnov E."/>
            <person name="Zhang P."/>
            <person name="Zhang Y."/>
            <person name="Zimin A.V."/>
            <person name="Baldwin J."/>
            <person name="Abdouelleil A."/>
            <person name="Abdulkadir J."/>
            <person name="Abebe A."/>
            <person name="Abera B."/>
            <person name="Abreu J."/>
            <person name="Acer S.C."/>
            <person name="Aftuck L."/>
            <person name="Alexander A."/>
            <person name="An P."/>
            <person name="Anderson E."/>
            <person name="Anderson S."/>
            <person name="Arachi H."/>
            <person name="Azer M."/>
            <person name="Bachantsang P."/>
            <person name="Barry A."/>
            <person name="Bayul T."/>
            <person name="Berlin A."/>
            <person name="Bessette D."/>
            <person name="Bloom T."/>
            <person name="Blye J."/>
            <person name="Boguslavskiy L."/>
            <person name="Bonnet C."/>
            <person name="Boukhgalter B."/>
            <person name="Bourzgui I."/>
            <person name="Brown A."/>
            <person name="Cahill P."/>
            <person name="Channer S."/>
            <person name="Cheshatsang Y."/>
            <person name="Chuda L."/>
            <person name="Citroen M."/>
            <person name="Collymore A."/>
            <person name="Cooke P."/>
            <person name="Costello M."/>
            <person name="D'Aco K."/>
            <person name="Daza R."/>
            <person name="De Haan G."/>
            <person name="DeGray S."/>
            <person name="DeMaso C."/>
            <person name="Dhargay N."/>
            <person name="Dooley K."/>
            <person name="Dooley E."/>
            <person name="Doricent M."/>
            <person name="Dorje P."/>
            <person name="Dorjee K."/>
            <person name="Dupes A."/>
            <person name="Elong R."/>
            <person name="Falk J."/>
            <person name="Farina A."/>
            <person name="Faro S."/>
            <person name="Ferguson D."/>
            <person name="Fisher S."/>
            <person name="Foley C.D."/>
            <person name="Franke A."/>
            <person name="Friedrich D."/>
            <person name="Gadbois L."/>
            <person name="Gearin G."/>
            <person name="Gearin C.R."/>
            <person name="Giannoukos G."/>
            <person name="Goode T."/>
            <person name="Graham J."/>
            <person name="Grandbois E."/>
            <person name="Grewal S."/>
            <person name="Gyaltsen K."/>
            <person name="Hafez N."/>
            <person name="Hagos B."/>
            <person name="Hall J."/>
            <person name="Henson C."/>
            <person name="Hollinger A."/>
            <person name="Honan T."/>
            <person name="Huard M.D."/>
            <person name="Hughes L."/>
            <person name="Hurhula B."/>
            <person name="Husby M.E."/>
            <person name="Kamat A."/>
            <person name="Kanga B."/>
            <person name="Kashin S."/>
            <person name="Khazanovich D."/>
            <person name="Kisner P."/>
            <person name="Lance K."/>
            <person name="Lara M."/>
            <person name="Lee W."/>
            <person name="Lennon N."/>
            <person name="Letendre F."/>
            <person name="LeVine R."/>
            <person name="Lipovsky A."/>
            <person name="Liu X."/>
            <person name="Liu J."/>
            <person name="Liu S."/>
            <person name="Lokyitsang T."/>
            <person name="Lokyitsang Y."/>
            <person name="Lubonja R."/>
            <person name="Lui A."/>
            <person name="MacDonald P."/>
            <person name="Magnisalis V."/>
            <person name="Maru K."/>
            <person name="Matthews C."/>
            <person name="McCusker W."/>
            <person name="McDonough S."/>
            <person name="Mehta T."/>
            <person name="Meldrim J."/>
            <person name="Meneus L."/>
            <person name="Mihai O."/>
            <person name="Mihalev A."/>
            <person name="Mihova T."/>
            <person name="Mittelman R."/>
            <person name="Mlenga V."/>
            <person name="Montmayeur A."/>
            <person name="Mulrain L."/>
            <person name="Navidi A."/>
            <person name="Naylor J."/>
            <person name="Negash T."/>
            <person name="Nguyen T."/>
            <person name="Nguyen N."/>
            <person name="Nicol R."/>
            <person name="Norbu C."/>
            <person name="Norbu N."/>
            <person name="Novod N."/>
            <person name="O'Neill B."/>
            <person name="Osman S."/>
            <person name="Markiewicz E."/>
            <person name="Oyono O.L."/>
            <person name="Patti C."/>
            <person name="Phunkhang P."/>
            <person name="Pierre F."/>
            <person name="Priest M."/>
            <person name="Raghuraman S."/>
            <person name="Rege F."/>
            <person name="Reyes R."/>
            <person name="Rise C."/>
            <person name="Rogov P."/>
            <person name="Ross K."/>
            <person name="Ryan E."/>
            <person name="Settipalli S."/>
            <person name="Shea T."/>
            <person name="Sherpa N."/>
            <person name="Shi L."/>
            <person name="Shih D."/>
            <person name="Sparrow T."/>
            <person name="Spaulding J."/>
            <person name="Stalker J."/>
            <person name="Stange-Thomann N."/>
            <person name="Stavropoulos S."/>
            <person name="Stone C."/>
            <person name="Strader C."/>
            <person name="Tesfaye S."/>
            <person name="Thomson T."/>
            <person name="Thoulutsang Y."/>
            <person name="Thoulutsang D."/>
            <person name="Topham K."/>
            <person name="Topping I."/>
            <person name="Tsamla T."/>
            <person name="Vassiliev H."/>
            <person name="Vo A."/>
            <person name="Wangchuk T."/>
            <person name="Wangdi T."/>
            <person name="Weiand M."/>
            <person name="Wilkinson J."/>
            <person name="Wilson A."/>
            <person name="Yadav S."/>
            <person name="Young G."/>
            <person name="Yu Q."/>
            <person name="Zembek L."/>
            <person name="Zhong D."/>
            <person name="Zimmer A."/>
            <person name="Zwirko Z."/>
            <person name="Jaffe D.B."/>
            <person name="Alvarez P."/>
            <person name="Brockman W."/>
            <person name="Butler J."/>
            <person name="Chin C."/>
            <person name="Gnerre S."/>
            <person name="Grabherr M."/>
            <person name="Kleber M."/>
            <person name="Mauceli E."/>
            <person name="MacCallum I."/>
        </authorList>
    </citation>
    <scope>NUCLEOTIDE SEQUENCE [LARGE SCALE GENOMIC DNA]</scope>
    <source>
        <strain evidence="3">white501</strain>
    </source>
</reference>
<dbReference type="Proteomes" id="UP000000304">
    <property type="component" value="Chromosome 3R"/>
</dbReference>
<sequence length="57" mass="6424">MADTQRFNPSVSALQLLTKDNKKTYGLGNHHIPHQHPVVDYEHPDPSKNLKLGLHQG</sequence>
<keyword evidence="3" id="KW-1185">Reference proteome</keyword>
<evidence type="ECO:0000313" key="3">
    <source>
        <dbReference type="Proteomes" id="UP000000304"/>
    </source>
</evidence>
<feature type="region of interest" description="Disordered" evidence="1">
    <location>
        <begin position="30"/>
        <end position="57"/>
    </location>
</feature>
<gene>
    <name evidence="2" type="primary">Dsim\GD19527</name>
    <name evidence="2" type="ORF">Dsim_GD19527</name>
</gene>
<dbReference type="AlphaFoldDB" id="B4QYW4"/>
<dbReference type="HOGENOM" id="CLU_2998671_0_0_1"/>
<dbReference type="EMBL" id="CM000364">
    <property type="protein sequence ID" value="EDX11904.1"/>
    <property type="molecule type" value="Genomic_DNA"/>
</dbReference>
<proteinExistence type="predicted"/>
<accession>B4QYW4</accession>
<evidence type="ECO:0000256" key="1">
    <source>
        <dbReference type="SAM" id="MobiDB-lite"/>
    </source>
</evidence>
<name>B4QYW4_DROSI</name>
<evidence type="ECO:0000313" key="2">
    <source>
        <dbReference type="EMBL" id="EDX11904.1"/>
    </source>
</evidence>
<protein>
    <submittedName>
        <fullName evidence="2">GD19527</fullName>
    </submittedName>
</protein>